<feature type="non-terminal residue" evidence="2">
    <location>
        <position position="1"/>
    </location>
</feature>
<evidence type="ECO:0000256" key="1">
    <source>
        <dbReference type="SAM" id="MobiDB-lite"/>
    </source>
</evidence>
<dbReference type="AlphaFoldDB" id="A0A9P6MF89"/>
<feature type="compositionally biased region" description="Polar residues" evidence="1">
    <location>
        <begin position="220"/>
        <end position="230"/>
    </location>
</feature>
<gene>
    <name evidence="2" type="ORF">BGZ80_007326</name>
</gene>
<evidence type="ECO:0000313" key="3">
    <source>
        <dbReference type="Proteomes" id="UP000703661"/>
    </source>
</evidence>
<protein>
    <submittedName>
        <fullName evidence="2">Uncharacterized protein</fullName>
    </submittedName>
</protein>
<accession>A0A9P6MF89</accession>
<sequence length="384" mass="42182">SIIEDVVLVQEDEEEEELDISQDGDDFCDDNDDSEWNPSNEAAEIAAVAAAMEAAEAEAEEPDAVDAIATLATPSPSCLEPDGHSSDTLASTVPGTIVDGQVEHESGISSALLSEEANTDGTDIADPSNPEDSGTSSLASIGQDLSQDDKDKVAHITSEVLTRQLASYSWVKGSAAKFELRSIRSYKNYDYDPAVFYMDKEDFDEWLARDGQNHFFEWQASGSPTVSKSGPTGCKRINKPKPKVDPVAKPEDEDISVINGTPLPKKTRKQQSLALLPVLENEEGENEGAENEGNENKEVEQHSSDDEAKDSGQWKKRNAKGSMKVDCMAKLLVYEPKDMKKYDPEYIQVGGREQLRVVCFYKHTGHTLGSFSELRYMRLTDAMK</sequence>
<organism evidence="2 3">
    <name type="scientific">Entomortierella chlamydospora</name>
    <dbReference type="NCBI Taxonomy" id="101097"/>
    <lineage>
        <taxon>Eukaryota</taxon>
        <taxon>Fungi</taxon>
        <taxon>Fungi incertae sedis</taxon>
        <taxon>Mucoromycota</taxon>
        <taxon>Mortierellomycotina</taxon>
        <taxon>Mortierellomycetes</taxon>
        <taxon>Mortierellales</taxon>
        <taxon>Mortierellaceae</taxon>
        <taxon>Entomortierella</taxon>
    </lineage>
</organism>
<name>A0A9P6MF89_9FUNG</name>
<feature type="compositionally biased region" description="Basic and acidic residues" evidence="1">
    <location>
        <begin position="294"/>
        <end position="313"/>
    </location>
</feature>
<feature type="compositionally biased region" description="Acidic residues" evidence="1">
    <location>
        <begin position="280"/>
        <end position="293"/>
    </location>
</feature>
<feature type="region of interest" description="Disordered" evidence="1">
    <location>
        <begin position="220"/>
        <end position="319"/>
    </location>
</feature>
<keyword evidence="3" id="KW-1185">Reference proteome</keyword>
<dbReference type="EMBL" id="JAAAID010003728">
    <property type="protein sequence ID" value="KAF9996159.1"/>
    <property type="molecule type" value="Genomic_DNA"/>
</dbReference>
<comment type="caution">
    <text evidence="2">The sequence shown here is derived from an EMBL/GenBank/DDBJ whole genome shotgun (WGS) entry which is preliminary data.</text>
</comment>
<proteinExistence type="predicted"/>
<feature type="compositionally biased region" description="Polar residues" evidence="1">
    <location>
        <begin position="130"/>
        <end position="145"/>
    </location>
</feature>
<feature type="non-terminal residue" evidence="2">
    <location>
        <position position="384"/>
    </location>
</feature>
<reference evidence="2" key="1">
    <citation type="journal article" date="2020" name="Fungal Divers.">
        <title>Resolving the Mortierellaceae phylogeny through synthesis of multi-gene phylogenetics and phylogenomics.</title>
        <authorList>
            <person name="Vandepol N."/>
            <person name="Liber J."/>
            <person name="Desiro A."/>
            <person name="Na H."/>
            <person name="Kennedy M."/>
            <person name="Barry K."/>
            <person name="Grigoriev I.V."/>
            <person name="Miller A.N."/>
            <person name="O'Donnell K."/>
            <person name="Stajich J.E."/>
            <person name="Bonito G."/>
        </authorList>
    </citation>
    <scope>NUCLEOTIDE SEQUENCE</scope>
    <source>
        <strain evidence="2">NRRL 2769</strain>
    </source>
</reference>
<feature type="region of interest" description="Disordered" evidence="1">
    <location>
        <begin position="117"/>
        <end position="148"/>
    </location>
</feature>
<dbReference type="Proteomes" id="UP000703661">
    <property type="component" value="Unassembled WGS sequence"/>
</dbReference>
<evidence type="ECO:0000313" key="2">
    <source>
        <dbReference type="EMBL" id="KAF9996159.1"/>
    </source>
</evidence>